<sequence length="625" mass="66086">MVNDLNGAIRKLDGLRVALVDARPLVDPSEDLLVPNERVLWLGDPMGLIGEVKETAGNTLLLEDVEETDTLSNGETEVEVVVDDELRGGPLSDELWLRAIPAVIVLASLEEGSVELEIMVSRGCFSFHGVNTYVVFNEEELVSSDLGGSNEGTVMGDEGLELASEVLSLDPVDHETTEGGTGSNTVVSVNVLDVVVDVFPDLDKILVWSTTPVVGDVVGQLLAETSATSWVRSNDNVSLVSPDAWVPAGAPVVTPGALRTTVDEESKWVDLVLIETGWLDDPRVDLGASTIDPERLNIVGTKTLELRIMLVGIEELAVRAVGSSNLVESVGPERVTADEDRFGAADEVKRADGTVVLDNSRLVVVASISGEGEELSGSVVLSSDVEGAAIRRPLDSLGRTVPVAGNALNWLVSANLSNVDDTAVRLVVLSCHLEVGNSLAIWREDWAGGSTLNALWSARTIALVNGLSDAGTIVWNEEDVRGGEVGLWKLWGLAHEGDGLAIRGEIVVTRAAEWWVRRLSVLDGLNEVLELAIEAVLVSALGESTREDGIELSPNIGIPVANEKTVVDASRADSLLSGGLIVEVTLSCGLTVTNEVDLVSGLGKLEARERSVDGTGLVAVAIVST</sequence>
<evidence type="ECO:0000313" key="1">
    <source>
        <dbReference type="EMBL" id="EZF56903.1"/>
    </source>
</evidence>
<gene>
    <name evidence="1" type="ORF">H103_00743</name>
</gene>
<dbReference type="Proteomes" id="UP000023758">
    <property type="component" value="Unassembled WGS sequence"/>
</dbReference>
<name>A0A022WFM6_TRIRU</name>
<accession>A0A022WFM6</accession>
<dbReference type="EMBL" id="KK207705">
    <property type="protein sequence ID" value="EZF56903.1"/>
    <property type="molecule type" value="Genomic_DNA"/>
</dbReference>
<proteinExistence type="predicted"/>
<dbReference type="HOGENOM" id="CLU_437546_0_0_1"/>
<organism evidence="1">
    <name type="scientific">Trichophyton rubrum CBS 288.86</name>
    <dbReference type="NCBI Taxonomy" id="1215330"/>
    <lineage>
        <taxon>Eukaryota</taxon>
        <taxon>Fungi</taxon>
        <taxon>Dikarya</taxon>
        <taxon>Ascomycota</taxon>
        <taxon>Pezizomycotina</taxon>
        <taxon>Eurotiomycetes</taxon>
        <taxon>Eurotiomycetidae</taxon>
        <taxon>Onygenales</taxon>
        <taxon>Arthrodermataceae</taxon>
        <taxon>Trichophyton</taxon>
    </lineage>
</organism>
<reference evidence="1" key="1">
    <citation type="submission" date="2014-02" db="EMBL/GenBank/DDBJ databases">
        <title>The Genome Sequence of Trichophyton rubrum (morphotype fischeri) CBS 288.86.</title>
        <authorList>
            <consortium name="The Broad Institute Genomics Platform"/>
            <person name="Cuomo C.A."/>
            <person name="White T.C."/>
            <person name="Graser Y."/>
            <person name="Martinez-Rossi N."/>
            <person name="Heitman J."/>
            <person name="Young S.K."/>
            <person name="Zeng Q."/>
            <person name="Gargeya S."/>
            <person name="Abouelleil A."/>
            <person name="Alvarado L."/>
            <person name="Chapman S.B."/>
            <person name="Gainer-Dewar J."/>
            <person name="Goldberg J."/>
            <person name="Griggs A."/>
            <person name="Gujja S."/>
            <person name="Hansen M."/>
            <person name="Howarth C."/>
            <person name="Imamovic A."/>
            <person name="Larimer J."/>
            <person name="Martinez D."/>
            <person name="Murphy C."/>
            <person name="Pearson M.D."/>
            <person name="Persinoti G."/>
            <person name="Poon T."/>
            <person name="Priest M."/>
            <person name="Roberts A.D."/>
            <person name="Saif S."/>
            <person name="Shea T.D."/>
            <person name="Sykes S.N."/>
            <person name="Wortman J."/>
            <person name="Nusbaum C."/>
            <person name="Birren B."/>
        </authorList>
    </citation>
    <scope>NUCLEOTIDE SEQUENCE [LARGE SCALE GENOMIC DNA]</scope>
    <source>
        <strain evidence="1">CBS 288.86</strain>
    </source>
</reference>
<protein>
    <submittedName>
        <fullName evidence="1">Uncharacterized protein</fullName>
    </submittedName>
</protein>
<dbReference type="AlphaFoldDB" id="A0A022WFM6"/>